<proteinExistence type="predicted"/>
<gene>
    <name evidence="5" type="ORF">AB852_05505</name>
</gene>
<dbReference type="GO" id="GO:0016878">
    <property type="term" value="F:acid-thiol ligase activity"/>
    <property type="evidence" value="ECO:0007669"/>
    <property type="project" value="TreeGrafter"/>
</dbReference>
<organism evidence="5 6">
    <name type="scientific">Streptomyces uncialis</name>
    <dbReference type="NCBI Taxonomy" id="1048205"/>
    <lineage>
        <taxon>Bacteria</taxon>
        <taxon>Bacillati</taxon>
        <taxon>Actinomycetota</taxon>
        <taxon>Actinomycetes</taxon>
        <taxon>Kitasatosporales</taxon>
        <taxon>Streptomycetaceae</taxon>
        <taxon>Streptomyces</taxon>
    </lineage>
</organism>
<feature type="domain" description="AMP-dependent synthetase/ligase" evidence="3">
    <location>
        <begin position="30"/>
        <end position="364"/>
    </location>
</feature>
<name>A0A1Q4VEC0_9ACTN</name>
<feature type="domain" description="AMP-binding enzyme C-terminal" evidence="4">
    <location>
        <begin position="416"/>
        <end position="493"/>
    </location>
</feature>
<evidence type="ECO:0000313" key="5">
    <source>
        <dbReference type="EMBL" id="OKH96110.1"/>
    </source>
</evidence>
<dbReference type="Proteomes" id="UP000186455">
    <property type="component" value="Unassembled WGS sequence"/>
</dbReference>
<dbReference type="InterPro" id="IPR042099">
    <property type="entry name" value="ANL_N_sf"/>
</dbReference>
<dbReference type="GO" id="GO:0044550">
    <property type="term" value="P:secondary metabolite biosynthetic process"/>
    <property type="evidence" value="ECO:0007669"/>
    <property type="project" value="TreeGrafter"/>
</dbReference>
<comment type="caution">
    <text evidence="5">The sequence shown here is derived from an EMBL/GenBank/DDBJ whole genome shotgun (WGS) entry which is preliminary data.</text>
</comment>
<dbReference type="EMBL" id="LFBV01000001">
    <property type="protein sequence ID" value="OKH96110.1"/>
    <property type="molecule type" value="Genomic_DNA"/>
</dbReference>
<dbReference type="InterPro" id="IPR025110">
    <property type="entry name" value="AMP-bd_C"/>
</dbReference>
<evidence type="ECO:0000259" key="4">
    <source>
        <dbReference type="Pfam" id="PF13193"/>
    </source>
</evidence>
<dbReference type="STRING" id="1048205.AB852_05505"/>
<dbReference type="Gene3D" id="3.40.50.12780">
    <property type="entry name" value="N-terminal domain of ligase-like"/>
    <property type="match status" value="1"/>
</dbReference>
<evidence type="ECO:0000259" key="3">
    <source>
        <dbReference type="Pfam" id="PF00501"/>
    </source>
</evidence>
<dbReference type="SUPFAM" id="SSF56801">
    <property type="entry name" value="Acetyl-CoA synthetase-like"/>
    <property type="match status" value="1"/>
</dbReference>
<dbReference type="RefSeq" id="WP_073784139.1">
    <property type="nucleotide sequence ID" value="NZ_LFBV01000001.1"/>
</dbReference>
<dbReference type="PANTHER" id="PTHR43352:SF1">
    <property type="entry name" value="ANTHRANILATE--COA LIGASE"/>
    <property type="match status" value="1"/>
</dbReference>
<reference evidence="5 6" key="1">
    <citation type="submission" date="2015-06" db="EMBL/GenBank/DDBJ databases">
        <title>Cloning and characterization of the uncialamcin biosynthetic gene cluster.</title>
        <authorList>
            <person name="Yan X."/>
            <person name="Huang T."/>
            <person name="Ge H."/>
            <person name="Shen B."/>
        </authorList>
    </citation>
    <scope>NUCLEOTIDE SEQUENCE [LARGE SCALE GENOMIC DNA]</scope>
    <source>
        <strain evidence="5 6">DCA2648</strain>
    </source>
</reference>
<dbReference type="AlphaFoldDB" id="A0A1Q4VEC0"/>
<dbReference type="Gene3D" id="3.30.300.30">
    <property type="match status" value="1"/>
</dbReference>
<evidence type="ECO:0000313" key="6">
    <source>
        <dbReference type="Proteomes" id="UP000186455"/>
    </source>
</evidence>
<dbReference type="PANTHER" id="PTHR43352">
    <property type="entry name" value="ACETYL-COA SYNTHETASE"/>
    <property type="match status" value="1"/>
</dbReference>
<dbReference type="InterPro" id="IPR045851">
    <property type="entry name" value="AMP-bd_C_sf"/>
</dbReference>
<feature type="region of interest" description="Disordered" evidence="2">
    <location>
        <begin position="347"/>
        <end position="369"/>
    </location>
</feature>
<dbReference type="Pfam" id="PF13193">
    <property type="entry name" value="AMP-binding_C"/>
    <property type="match status" value="1"/>
</dbReference>
<sequence length="510" mass="53454">MSIAPVRPAPAVPVPVPSGNLAELLAATARAHGWLGRRAYVVEGRSYLFSEVHEGAGRAAAAFIARGLGPGSRILIAVPDGIDFVRAFLGALHIGAVAVPVNSALHAAELTRAAALAEPAAIVSAPELARHFPAPLVLTPGELRTPSPGAPPYARVGADSLAFAAFTSGTTSDPRLCFHTHGDPEVFSRAAGEAIGIGPDDTGFSVSRLYFSYGLGNSLFFPLLRGATTVLSPRRATEDDTLKAVGEHGVTVLYGQPSFYARLLDHPAHGVLATLRAAVVAGEVLPPVLERRLRAILGDRLLNIFGTTEIGHALLANGPHGIREYTLGRVLPPYRLRIVDDHGDEVPAGTEGRLQVAGPTIGPGVARGGAEPARLTPDEWYTTGDAATVDADGYVSVHGRLDDIEIVGGQNVHPTEIEDLLTAHPAVREAAVVSVRRAGGATSLRAYAALHDGARPGAVTAELLATARSRLTWYKVPDDVLIVPELPRNPTGKLLRRAVRALAREGDPHS</sequence>
<accession>A0A1Q4VEC0</accession>
<evidence type="ECO:0000256" key="2">
    <source>
        <dbReference type="SAM" id="MobiDB-lite"/>
    </source>
</evidence>
<evidence type="ECO:0000256" key="1">
    <source>
        <dbReference type="ARBA" id="ARBA00022598"/>
    </source>
</evidence>
<dbReference type="InterPro" id="IPR000873">
    <property type="entry name" value="AMP-dep_synth/lig_dom"/>
</dbReference>
<protein>
    <submittedName>
        <fullName evidence="5">AMP-dependent synthetase</fullName>
    </submittedName>
</protein>
<keyword evidence="6" id="KW-1185">Reference proteome</keyword>
<dbReference type="Pfam" id="PF00501">
    <property type="entry name" value="AMP-binding"/>
    <property type="match status" value="1"/>
</dbReference>
<keyword evidence="1" id="KW-0436">Ligase</keyword>